<sequence length="187" mass="19609">MMSPKPSASASAAVDGGVGASSSRSAPMARDLAIQGLKGYITYEISHLKDLVSLNLSYNSLTGILPPGLGQPSLVSLDISSNEFTGSIPATIGSSKLQTALLNNNQLDGQVPERLYSIGVDSGVIDLSGNSLCGVPTLPACALFWEKGRLNKTGKIALGASFGFLLLIILIVVYILCIRRGPYDYDF</sequence>
<dbReference type="AlphaFoldDB" id="A0AAQ3WQ62"/>
<reference evidence="4 5" key="1">
    <citation type="submission" date="2024-02" db="EMBL/GenBank/DDBJ databases">
        <title>High-quality chromosome-scale genome assembly of Pensacola bahiagrass (Paspalum notatum Flugge var. saurae).</title>
        <authorList>
            <person name="Vega J.M."/>
            <person name="Podio M."/>
            <person name="Orjuela J."/>
            <person name="Siena L.A."/>
            <person name="Pessino S.C."/>
            <person name="Combes M.C."/>
            <person name="Mariac C."/>
            <person name="Albertini E."/>
            <person name="Pupilli F."/>
            <person name="Ortiz J.P.A."/>
            <person name="Leblanc O."/>
        </authorList>
    </citation>
    <scope>NUCLEOTIDE SEQUENCE [LARGE SCALE GENOMIC DNA]</scope>
    <source>
        <strain evidence="4">R1</strain>
        <tissue evidence="4">Leaf</tissue>
    </source>
</reference>
<keyword evidence="5" id="KW-1185">Reference proteome</keyword>
<dbReference type="PANTHER" id="PTHR48059:SF30">
    <property type="entry name" value="OS06G0587000 PROTEIN"/>
    <property type="match status" value="1"/>
</dbReference>
<protein>
    <submittedName>
        <fullName evidence="4">Uncharacterized protein</fullName>
    </submittedName>
</protein>
<dbReference type="Proteomes" id="UP001341281">
    <property type="component" value="Chromosome 04"/>
</dbReference>
<proteinExistence type="predicted"/>
<comment type="subcellular location">
    <subcellularLocation>
        <location evidence="1">Cell envelope</location>
    </subcellularLocation>
</comment>
<dbReference type="SUPFAM" id="SSF52058">
    <property type="entry name" value="L domain-like"/>
    <property type="match status" value="1"/>
</dbReference>
<keyword evidence="3" id="KW-1133">Transmembrane helix</keyword>
<dbReference type="PANTHER" id="PTHR48059">
    <property type="entry name" value="POLYGALACTURONASE INHIBITOR 1"/>
    <property type="match status" value="1"/>
</dbReference>
<evidence type="ECO:0000256" key="1">
    <source>
        <dbReference type="ARBA" id="ARBA00004196"/>
    </source>
</evidence>
<accession>A0AAQ3WQ62</accession>
<dbReference type="Gene3D" id="3.80.10.10">
    <property type="entry name" value="Ribonuclease Inhibitor"/>
    <property type="match status" value="1"/>
</dbReference>
<keyword evidence="3" id="KW-0472">Membrane</keyword>
<dbReference type="EMBL" id="CP144748">
    <property type="protein sequence ID" value="WVZ69231.1"/>
    <property type="molecule type" value="Genomic_DNA"/>
</dbReference>
<feature type="transmembrane region" description="Helical" evidence="3">
    <location>
        <begin position="156"/>
        <end position="176"/>
    </location>
</feature>
<organism evidence="4 5">
    <name type="scientific">Paspalum notatum var. saurae</name>
    <dbReference type="NCBI Taxonomy" id="547442"/>
    <lineage>
        <taxon>Eukaryota</taxon>
        <taxon>Viridiplantae</taxon>
        <taxon>Streptophyta</taxon>
        <taxon>Embryophyta</taxon>
        <taxon>Tracheophyta</taxon>
        <taxon>Spermatophyta</taxon>
        <taxon>Magnoliopsida</taxon>
        <taxon>Liliopsida</taxon>
        <taxon>Poales</taxon>
        <taxon>Poaceae</taxon>
        <taxon>PACMAD clade</taxon>
        <taxon>Panicoideae</taxon>
        <taxon>Andropogonodae</taxon>
        <taxon>Paspaleae</taxon>
        <taxon>Paspalinae</taxon>
        <taxon>Paspalum</taxon>
    </lineage>
</organism>
<evidence type="ECO:0000313" key="4">
    <source>
        <dbReference type="EMBL" id="WVZ69231.1"/>
    </source>
</evidence>
<gene>
    <name evidence="4" type="ORF">U9M48_018047</name>
</gene>
<evidence type="ECO:0000313" key="5">
    <source>
        <dbReference type="Proteomes" id="UP001341281"/>
    </source>
</evidence>
<evidence type="ECO:0000256" key="3">
    <source>
        <dbReference type="SAM" id="Phobius"/>
    </source>
</evidence>
<name>A0AAQ3WQ62_PASNO</name>
<evidence type="ECO:0000256" key="2">
    <source>
        <dbReference type="SAM" id="MobiDB-lite"/>
    </source>
</evidence>
<dbReference type="InterPro" id="IPR051848">
    <property type="entry name" value="PGIP"/>
</dbReference>
<dbReference type="InterPro" id="IPR032675">
    <property type="entry name" value="LRR_dom_sf"/>
</dbReference>
<dbReference type="Pfam" id="PF00560">
    <property type="entry name" value="LRR_1"/>
    <property type="match status" value="2"/>
</dbReference>
<feature type="region of interest" description="Disordered" evidence="2">
    <location>
        <begin position="1"/>
        <end position="24"/>
    </location>
</feature>
<keyword evidence="3" id="KW-0812">Transmembrane</keyword>
<dbReference type="InterPro" id="IPR001611">
    <property type="entry name" value="Leu-rich_rpt"/>
</dbReference>